<feature type="compositionally biased region" description="Basic and acidic residues" evidence="2">
    <location>
        <begin position="589"/>
        <end position="601"/>
    </location>
</feature>
<feature type="region of interest" description="Disordered" evidence="2">
    <location>
        <begin position="262"/>
        <end position="284"/>
    </location>
</feature>
<sequence>MAPIDDTSKSEVHGPQHNMQDESETTSKTDVYATFDCGEDVSSSSALHGVDGPGEEDAVEQCLMVDFRRETDLTIISQHDQASARFAQIATATSIACSPDVPRPPDPSLDTSETQCPSTDISTSTPSTSHDLAPILPQNPADEGTTLKADAFYRLISNRDSQDVVLEQFKVRACSPSMVQDTHASSAPSAPPSCPIVSEAVVFKGLSEQLPTVDHLSSSAVDTTGHHQDTYPHEARMAIMEDTAGCTALVDTSALDEEPMLSSISGSSGAEIKPSELSQKQEDAAPLVSSGFEVGDIPSSAILDASEQLLVAAVASDTECSELGSIRYSGDCSESAANPAESLELCSESLAKSLGGCASPQGPPALSLSALPVPTVPGDVLFQADAKDISGALPEEVPTPEPGKSPEDEGEASYAEAATVEERGAMSAVAQLPGQSQTAITPHFTVLPSADTLATSAATPLADRDGLLSRTPSPLGSCNEPTEGPNCASDSLLLPAPQTQIDLAATDPTNQRTPYADCLIPERIERDCGDNEASDANLGLEDIFKPDGIVYDLPPSSPPPSSSPLPIFSSPPRECYCTPPSSSPPLPVPEDKGSSMEESSKLSESAAAEDHGALVDIDDKNDERVADPSSYVDTESSEKSPKRTKLERILPALSDAPLPKRPTQASIAKQRNKLAAPFRSPVIKGSLVQGGLHAVYATGRAFMPPPPRKMRADDIAGPAPANRLDSTLANKDRTANAAKQFKSPLAFSDALTSHSSNPAGRLPSVKTTPTIQSLQGKLQTLKQAIKIKKSENGQEEDELEQLVRKWTTVGREVAWAVWDYVKDVDPGAGGIVGQNNSGWPSSGGDDYWDTRTGQKRGFDPSWGYNDDDHVAKKRKSEGDEDTEMGDEEAAPTLQHTLGTMLRHLSIDPATLGWDEEEGDFVDV</sequence>
<feature type="region of interest" description="Disordered" evidence="2">
    <location>
        <begin position="699"/>
        <end position="725"/>
    </location>
</feature>
<feature type="compositionally biased region" description="Polar residues" evidence="2">
    <location>
        <begin position="470"/>
        <end position="480"/>
    </location>
</feature>
<dbReference type="EMBL" id="JAPEVG010000078">
    <property type="protein sequence ID" value="KAJ8487482.1"/>
    <property type="molecule type" value="Genomic_DNA"/>
</dbReference>
<dbReference type="Proteomes" id="UP001215151">
    <property type="component" value="Unassembled WGS sequence"/>
</dbReference>
<feature type="compositionally biased region" description="Basic and acidic residues" evidence="2">
    <location>
        <begin position="636"/>
        <end position="648"/>
    </location>
</feature>
<feature type="compositionally biased region" description="Low complexity" evidence="2">
    <location>
        <begin position="117"/>
        <end position="129"/>
    </location>
</feature>
<feature type="compositionally biased region" description="Basic and acidic residues" evidence="2">
    <location>
        <begin position="608"/>
        <end position="626"/>
    </location>
</feature>
<feature type="region of interest" description="Disordered" evidence="2">
    <location>
        <begin position="831"/>
        <end position="891"/>
    </location>
</feature>
<comment type="caution">
    <text evidence="3">The sequence shown here is derived from an EMBL/GenBank/DDBJ whole genome shotgun (WGS) entry which is preliminary data.</text>
</comment>
<accession>A0AAD7XD97</accession>
<feature type="region of interest" description="Disordered" evidence="2">
    <location>
        <begin position="1"/>
        <end position="34"/>
    </location>
</feature>
<evidence type="ECO:0000256" key="2">
    <source>
        <dbReference type="SAM" id="MobiDB-lite"/>
    </source>
</evidence>
<evidence type="ECO:0000256" key="1">
    <source>
        <dbReference type="SAM" id="Coils"/>
    </source>
</evidence>
<proteinExistence type="predicted"/>
<feature type="region of interest" description="Disordered" evidence="2">
    <location>
        <begin position="750"/>
        <end position="770"/>
    </location>
</feature>
<feature type="compositionally biased region" description="Basic and acidic residues" evidence="2">
    <location>
        <begin position="1"/>
        <end position="14"/>
    </location>
</feature>
<keyword evidence="4" id="KW-1185">Reference proteome</keyword>
<organism evidence="3 4">
    <name type="scientific">Trametes cubensis</name>
    <dbReference type="NCBI Taxonomy" id="1111947"/>
    <lineage>
        <taxon>Eukaryota</taxon>
        <taxon>Fungi</taxon>
        <taxon>Dikarya</taxon>
        <taxon>Basidiomycota</taxon>
        <taxon>Agaricomycotina</taxon>
        <taxon>Agaricomycetes</taxon>
        <taxon>Polyporales</taxon>
        <taxon>Polyporaceae</taxon>
        <taxon>Trametes</taxon>
    </lineage>
</organism>
<feature type="region of interest" description="Disordered" evidence="2">
    <location>
        <begin position="461"/>
        <end position="492"/>
    </location>
</feature>
<evidence type="ECO:0000313" key="3">
    <source>
        <dbReference type="EMBL" id="KAJ8487482.1"/>
    </source>
</evidence>
<feature type="coiled-coil region" evidence="1">
    <location>
        <begin position="771"/>
        <end position="805"/>
    </location>
</feature>
<dbReference type="AlphaFoldDB" id="A0AAD7XD97"/>
<evidence type="ECO:0000313" key="4">
    <source>
        <dbReference type="Proteomes" id="UP001215151"/>
    </source>
</evidence>
<protein>
    <submittedName>
        <fullName evidence="3">Uncharacterized protein</fullName>
    </submittedName>
</protein>
<feature type="region of interest" description="Disordered" evidence="2">
    <location>
        <begin position="549"/>
        <end position="673"/>
    </location>
</feature>
<gene>
    <name evidence="3" type="ORF">ONZ51_g4145</name>
</gene>
<name>A0AAD7XD97_9APHY</name>
<dbReference type="Gene3D" id="6.10.140.1020">
    <property type="match status" value="1"/>
</dbReference>
<feature type="region of interest" description="Disordered" evidence="2">
    <location>
        <begin position="97"/>
        <end position="133"/>
    </location>
</feature>
<feature type="compositionally biased region" description="Acidic residues" evidence="2">
    <location>
        <begin position="878"/>
        <end position="889"/>
    </location>
</feature>
<reference evidence="3" key="1">
    <citation type="submission" date="2022-11" db="EMBL/GenBank/DDBJ databases">
        <title>Genome Sequence of Cubamyces cubensis.</title>
        <authorList>
            <person name="Buettner E."/>
        </authorList>
    </citation>
    <scope>NUCLEOTIDE SEQUENCE</scope>
    <source>
        <strain evidence="3">MPL-01</strain>
    </source>
</reference>
<keyword evidence="1" id="KW-0175">Coiled coil</keyword>
<feature type="region of interest" description="Disordered" evidence="2">
    <location>
        <begin position="391"/>
        <end position="415"/>
    </location>
</feature>